<evidence type="ECO:0000313" key="6">
    <source>
        <dbReference type="EMBL" id="KAF9066445.1"/>
    </source>
</evidence>
<keyword evidence="7" id="KW-1185">Reference proteome</keyword>
<reference evidence="6" key="1">
    <citation type="submission" date="2020-11" db="EMBL/GenBank/DDBJ databases">
        <authorList>
            <consortium name="DOE Joint Genome Institute"/>
            <person name="Ahrendt S."/>
            <person name="Riley R."/>
            <person name="Andreopoulos W."/>
            <person name="Labutti K."/>
            <person name="Pangilinan J."/>
            <person name="Ruiz-Duenas F.J."/>
            <person name="Barrasa J.M."/>
            <person name="Sanchez-Garcia M."/>
            <person name="Camarero S."/>
            <person name="Miyauchi S."/>
            <person name="Serrano A."/>
            <person name="Linde D."/>
            <person name="Babiker R."/>
            <person name="Drula E."/>
            <person name="Ayuso-Fernandez I."/>
            <person name="Pacheco R."/>
            <person name="Padilla G."/>
            <person name="Ferreira P."/>
            <person name="Barriuso J."/>
            <person name="Kellner H."/>
            <person name="Castanera R."/>
            <person name="Alfaro M."/>
            <person name="Ramirez L."/>
            <person name="Pisabarro A.G."/>
            <person name="Kuo A."/>
            <person name="Tritt A."/>
            <person name="Lipzen A."/>
            <person name="He G."/>
            <person name="Yan M."/>
            <person name="Ng V."/>
            <person name="Cullen D."/>
            <person name="Martin F."/>
            <person name="Rosso M.-N."/>
            <person name="Henrissat B."/>
            <person name="Hibbett D."/>
            <person name="Martinez A.T."/>
            <person name="Grigoriev I.V."/>
        </authorList>
    </citation>
    <scope>NUCLEOTIDE SEQUENCE</scope>
    <source>
        <strain evidence="6">AH 40177</strain>
    </source>
</reference>
<feature type="compositionally biased region" description="Low complexity" evidence="5">
    <location>
        <begin position="586"/>
        <end position="599"/>
    </location>
</feature>
<organism evidence="6 7">
    <name type="scientific">Rhodocollybia butyracea</name>
    <dbReference type="NCBI Taxonomy" id="206335"/>
    <lineage>
        <taxon>Eukaryota</taxon>
        <taxon>Fungi</taxon>
        <taxon>Dikarya</taxon>
        <taxon>Basidiomycota</taxon>
        <taxon>Agaricomycotina</taxon>
        <taxon>Agaricomycetes</taxon>
        <taxon>Agaricomycetidae</taxon>
        <taxon>Agaricales</taxon>
        <taxon>Marasmiineae</taxon>
        <taxon>Omphalotaceae</taxon>
        <taxon>Rhodocollybia</taxon>
    </lineage>
</organism>
<accession>A0A9P5PQU8</accession>
<feature type="compositionally biased region" description="Polar residues" evidence="5">
    <location>
        <begin position="559"/>
        <end position="569"/>
    </location>
</feature>
<dbReference type="PANTHER" id="PTHR15454:SF69">
    <property type="entry name" value="SERINE_THREONINE-PROTEIN KINASE 11-INTERACTING PROTEIN"/>
    <property type="match status" value="1"/>
</dbReference>
<evidence type="ECO:0000256" key="4">
    <source>
        <dbReference type="ARBA" id="ARBA00022737"/>
    </source>
</evidence>
<dbReference type="InterPro" id="IPR032675">
    <property type="entry name" value="LRR_dom_sf"/>
</dbReference>
<keyword evidence="2" id="KW-0963">Cytoplasm</keyword>
<feature type="region of interest" description="Disordered" evidence="5">
    <location>
        <begin position="387"/>
        <end position="522"/>
    </location>
</feature>
<evidence type="ECO:0000256" key="1">
    <source>
        <dbReference type="ARBA" id="ARBA00004496"/>
    </source>
</evidence>
<dbReference type="SMART" id="SM00369">
    <property type="entry name" value="LRR_TYP"/>
    <property type="match status" value="3"/>
</dbReference>
<keyword evidence="3" id="KW-0433">Leucine-rich repeat</keyword>
<feature type="compositionally biased region" description="Basic residues" evidence="5">
    <location>
        <begin position="645"/>
        <end position="655"/>
    </location>
</feature>
<dbReference type="AlphaFoldDB" id="A0A9P5PQU8"/>
<keyword evidence="4" id="KW-0677">Repeat</keyword>
<feature type="compositionally biased region" description="Polar residues" evidence="5">
    <location>
        <begin position="600"/>
        <end position="612"/>
    </location>
</feature>
<feature type="compositionally biased region" description="Polar residues" evidence="5">
    <location>
        <begin position="627"/>
        <end position="644"/>
    </location>
</feature>
<comment type="caution">
    <text evidence="6">The sequence shown here is derived from an EMBL/GenBank/DDBJ whole genome shotgun (WGS) entry which is preliminary data.</text>
</comment>
<evidence type="ECO:0000256" key="2">
    <source>
        <dbReference type="ARBA" id="ARBA00022490"/>
    </source>
</evidence>
<dbReference type="SUPFAM" id="SSF52075">
    <property type="entry name" value="Outer arm dynein light chain 1"/>
    <property type="match status" value="1"/>
</dbReference>
<dbReference type="Proteomes" id="UP000772434">
    <property type="component" value="Unassembled WGS sequence"/>
</dbReference>
<comment type="subcellular location">
    <subcellularLocation>
        <location evidence="1">Cytoplasm</location>
    </subcellularLocation>
</comment>
<dbReference type="OrthoDB" id="676979at2759"/>
<proteinExistence type="predicted"/>
<gene>
    <name evidence="6" type="ORF">BDP27DRAFT_1423827</name>
</gene>
<feature type="compositionally biased region" description="Basic and acidic residues" evidence="5">
    <location>
        <begin position="502"/>
        <end position="515"/>
    </location>
</feature>
<feature type="compositionally biased region" description="Low complexity" evidence="5">
    <location>
        <begin position="617"/>
        <end position="626"/>
    </location>
</feature>
<dbReference type="InterPro" id="IPR001611">
    <property type="entry name" value="Leu-rich_rpt"/>
</dbReference>
<feature type="compositionally biased region" description="Basic and acidic residues" evidence="5">
    <location>
        <begin position="458"/>
        <end position="468"/>
    </location>
</feature>
<evidence type="ECO:0000313" key="7">
    <source>
        <dbReference type="Proteomes" id="UP000772434"/>
    </source>
</evidence>
<dbReference type="InterPro" id="IPR003591">
    <property type="entry name" value="Leu-rich_rpt_typical-subtyp"/>
</dbReference>
<dbReference type="PANTHER" id="PTHR15454">
    <property type="entry name" value="NISCHARIN RELATED"/>
    <property type="match status" value="1"/>
</dbReference>
<dbReference type="PROSITE" id="PS51450">
    <property type="entry name" value="LRR"/>
    <property type="match status" value="3"/>
</dbReference>
<protein>
    <submittedName>
        <fullName evidence="6">Uncharacterized protein</fullName>
    </submittedName>
</protein>
<sequence>MDSLEGGVSRRRRVARAATPVTLSITTSHLVYVLVRLEGLGLPVGSLDVPVSETTFIEDKTDTISLASTFSTLSSISAFSLGKGWFGSQPPALDAELKFIYSSFTKLPALAISGANPGAIPLVAFKNLQVLSITSVNPRVFLGWDRLSEGLFSLTIRDVKEGDFEDVFIGKVLEEWRQHRISEEEEEEPVFPPHAWSFLRHLGLPQNDMTFFMPELMIGSRQLFPSLTSLDLSSNLLISVPPSLTRDSLPTLSSLNLADNMIESVAGIDALASTDTPFCTLTTLNLAHNRLSSLCGLERLVSLRSVNVQHNYIDDPDEIGRLAVLPEITQVFVEGNPFTEFPYSTHESGSWKVKCFEIFWKEGRTGILIDGSGPGWVERRWLTTTPSTSRPTSNIFPQQDTPTAPKPVSAAYSPPTIAVGGHGHDRHSYAEATPEPTSPPLVAIGVGKPRTKKPKVKRIVELDDEARPGAEVGAGHGRRRTTSNASVESSKHTKSSRKRKEGSKDISKDMSRGTGDEPPQSFGQFVSFLAVPSTVPLPGLEPRRSVPTPPKSDGDFTDTGPSNTDQPSVPTAAPPTLVSTSQLPISDPTASTSSVSASPHTITSTSLASTSQPPIPISSLVLPSIVNGISQTTSNSSPSKNVNNTRKKPKSRHSRYQTDIDYNYTPEADKDVGEWEQEWAQGQQDAKSPN</sequence>
<dbReference type="Gene3D" id="3.80.10.10">
    <property type="entry name" value="Ribonuclease Inhibitor"/>
    <property type="match status" value="2"/>
</dbReference>
<evidence type="ECO:0000256" key="3">
    <source>
        <dbReference type="ARBA" id="ARBA00022614"/>
    </source>
</evidence>
<dbReference type="EMBL" id="JADNRY010000087">
    <property type="protein sequence ID" value="KAF9066445.1"/>
    <property type="molecule type" value="Genomic_DNA"/>
</dbReference>
<feature type="compositionally biased region" description="Basic residues" evidence="5">
    <location>
        <begin position="492"/>
        <end position="501"/>
    </location>
</feature>
<feature type="region of interest" description="Disordered" evidence="5">
    <location>
        <begin position="535"/>
        <end position="690"/>
    </location>
</feature>
<dbReference type="GO" id="GO:0005737">
    <property type="term" value="C:cytoplasm"/>
    <property type="evidence" value="ECO:0007669"/>
    <property type="project" value="UniProtKB-SubCell"/>
</dbReference>
<name>A0A9P5PQU8_9AGAR</name>
<evidence type="ECO:0000256" key="5">
    <source>
        <dbReference type="SAM" id="MobiDB-lite"/>
    </source>
</evidence>